<dbReference type="PROSITE" id="PS00167">
    <property type="entry name" value="TRP_SYNTHASE_ALPHA"/>
    <property type="match status" value="1"/>
</dbReference>
<evidence type="ECO:0000256" key="5">
    <source>
        <dbReference type="ARBA" id="ARBA00023141"/>
    </source>
</evidence>
<proteinExistence type="inferred from homology"/>
<evidence type="ECO:0000256" key="1">
    <source>
        <dbReference type="ARBA" id="ARBA00004733"/>
    </source>
</evidence>
<dbReference type="InterPro" id="IPR013785">
    <property type="entry name" value="Aldolase_TIM"/>
</dbReference>
<dbReference type="NCBIfam" id="TIGR00262">
    <property type="entry name" value="trpA"/>
    <property type="match status" value="1"/>
</dbReference>
<evidence type="ECO:0000256" key="9">
    <source>
        <dbReference type="RuleBase" id="RU003662"/>
    </source>
</evidence>
<sequence>MNRIKQLFDNKGDKKLLSIYYTAGYPHIDSTIALAKILEASGVDFLEIGFPYSDPVADGPVIQHSSEEALKNGMSLDLLFNQLKELRKEVQIPVLLMGYVNPMLQYGVERFCRACAEAGVDGVIVPDLPMYEYEELYQEVFKKYNISNIFLITPQTSEERIRKIDELSTGFIYMVSSYATTGKNLVVSEQTAHYFQRVDALNLRNPLVVGFGITDQASFDHALQYADAAIVGSAFVRLLSQKDYLEQIPSFIGGIKGNVAV</sequence>
<dbReference type="SUPFAM" id="SSF51366">
    <property type="entry name" value="Ribulose-phoshate binding barrel"/>
    <property type="match status" value="1"/>
</dbReference>
<dbReference type="InterPro" id="IPR002028">
    <property type="entry name" value="Trp_synthase_suA"/>
</dbReference>
<feature type="active site" description="Proton acceptor" evidence="8">
    <location>
        <position position="47"/>
    </location>
</feature>
<keyword evidence="11" id="KW-1185">Reference proteome</keyword>
<evidence type="ECO:0000256" key="2">
    <source>
        <dbReference type="ARBA" id="ARBA00011270"/>
    </source>
</evidence>
<dbReference type="Proteomes" id="UP001589774">
    <property type="component" value="Unassembled WGS sequence"/>
</dbReference>
<dbReference type="InterPro" id="IPR011060">
    <property type="entry name" value="RibuloseP-bd_barrel"/>
</dbReference>
<comment type="function">
    <text evidence="8">The alpha subunit is responsible for the aldol cleavage of indoleglycerol phosphate to indole and glyceraldehyde 3-phosphate.</text>
</comment>
<dbReference type="EMBL" id="JBHLWO010000002">
    <property type="protein sequence ID" value="MFC0318928.1"/>
    <property type="molecule type" value="Genomic_DNA"/>
</dbReference>
<evidence type="ECO:0000256" key="8">
    <source>
        <dbReference type="HAMAP-Rule" id="MF_00131"/>
    </source>
</evidence>
<name>A0ABV6HLU3_9SPHI</name>
<evidence type="ECO:0000313" key="11">
    <source>
        <dbReference type="Proteomes" id="UP001589774"/>
    </source>
</evidence>
<gene>
    <name evidence="8 10" type="primary">trpA</name>
    <name evidence="10" type="ORF">ACFFI0_11440</name>
</gene>
<dbReference type="HAMAP" id="MF_00131">
    <property type="entry name" value="Trp_synth_alpha"/>
    <property type="match status" value="1"/>
</dbReference>
<comment type="catalytic activity">
    <reaction evidence="7 8">
        <text>(1S,2R)-1-C-(indol-3-yl)glycerol 3-phosphate + L-serine = D-glyceraldehyde 3-phosphate + L-tryptophan + H2O</text>
        <dbReference type="Rhea" id="RHEA:10532"/>
        <dbReference type="ChEBI" id="CHEBI:15377"/>
        <dbReference type="ChEBI" id="CHEBI:33384"/>
        <dbReference type="ChEBI" id="CHEBI:57912"/>
        <dbReference type="ChEBI" id="CHEBI:58866"/>
        <dbReference type="ChEBI" id="CHEBI:59776"/>
        <dbReference type="EC" id="4.2.1.20"/>
    </reaction>
</comment>
<reference evidence="10 11" key="1">
    <citation type="submission" date="2024-09" db="EMBL/GenBank/DDBJ databases">
        <authorList>
            <person name="Sun Q."/>
            <person name="Mori K."/>
        </authorList>
    </citation>
    <scope>NUCLEOTIDE SEQUENCE [LARGE SCALE GENOMIC DNA]</scope>
    <source>
        <strain evidence="10 11">CCM 7765</strain>
    </source>
</reference>
<dbReference type="Gene3D" id="3.20.20.70">
    <property type="entry name" value="Aldolase class I"/>
    <property type="match status" value="1"/>
</dbReference>
<comment type="pathway">
    <text evidence="1 8">Amino-acid biosynthesis; L-tryptophan biosynthesis; L-tryptophan from chorismate: step 5/5.</text>
</comment>
<evidence type="ECO:0000256" key="7">
    <source>
        <dbReference type="ARBA" id="ARBA00049047"/>
    </source>
</evidence>
<dbReference type="CDD" id="cd04724">
    <property type="entry name" value="Tryptophan_synthase_alpha"/>
    <property type="match status" value="1"/>
</dbReference>
<evidence type="ECO:0000313" key="10">
    <source>
        <dbReference type="EMBL" id="MFC0318928.1"/>
    </source>
</evidence>
<keyword evidence="5 8" id="KW-0057">Aromatic amino acid biosynthesis</keyword>
<comment type="caution">
    <text evidence="10">The sequence shown here is derived from an EMBL/GenBank/DDBJ whole genome shotgun (WGS) entry which is preliminary data.</text>
</comment>
<evidence type="ECO:0000256" key="6">
    <source>
        <dbReference type="ARBA" id="ARBA00023239"/>
    </source>
</evidence>
<dbReference type="PANTHER" id="PTHR43406">
    <property type="entry name" value="TRYPTOPHAN SYNTHASE, ALPHA CHAIN"/>
    <property type="match status" value="1"/>
</dbReference>
<keyword evidence="3 8" id="KW-0028">Amino-acid biosynthesis</keyword>
<dbReference type="GO" id="GO:0004834">
    <property type="term" value="F:tryptophan synthase activity"/>
    <property type="evidence" value="ECO:0007669"/>
    <property type="project" value="UniProtKB-EC"/>
</dbReference>
<dbReference type="PANTHER" id="PTHR43406:SF1">
    <property type="entry name" value="TRYPTOPHAN SYNTHASE ALPHA CHAIN, CHLOROPLASTIC"/>
    <property type="match status" value="1"/>
</dbReference>
<evidence type="ECO:0000256" key="4">
    <source>
        <dbReference type="ARBA" id="ARBA00022822"/>
    </source>
</evidence>
<comment type="subunit">
    <text evidence="2 8">Tetramer of two alpha and two beta chains.</text>
</comment>
<protein>
    <recommendedName>
        <fullName evidence="8">Tryptophan synthase alpha chain</fullName>
        <ecNumber evidence="8">4.2.1.20</ecNumber>
    </recommendedName>
</protein>
<dbReference type="EC" id="4.2.1.20" evidence="8"/>
<dbReference type="Pfam" id="PF00290">
    <property type="entry name" value="Trp_syntA"/>
    <property type="match status" value="1"/>
</dbReference>
<keyword evidence="4 8" id="KW-0822">Tryptophan biosynthesis</keyword>
<feature type="active site" description="Proton acceptor" evidence="8">
    <location>
        <position position="58"/>
    </location>
</feature>
<keyword evidence="6 8" id="KW-0456">Lyase</keyword>
<comment type="similarity">
    <text evidence="8 9">Belongs to the TrpA family.</text>
</comment>
<organism evidence="10 11">
    <name type="scientific">Olivibacter oleidegradans</name>
    <dbReference type="NCBI Taxonomy" id="760123"/>
    <lineage>
        <taxon>Bacteria</taxon>
        <taxon>Pseudomonadati</taxon>
        <taxon>Bacteroidota</taxon>
        <taxon>Sphingobacteriia</taxon>
        <taxon>Sphingobacteriales</taxon>
        <taxon>Sphingobacteriaceae</taxon>
        <taxon>Olivibacter</taxon>
    </lineage>
</organism>
<evidence type="ECO:0000256" key="3">
    <source>
        <dbReference type="ARBA" id="ARBA00022605"/>
    </source>
</evidence>
<dbReference type="InterPro" id="IPR018204">
    <property type="entry name" value="Trp_synthase_alpha_AS"/>
</dbReference>
<dbReference type="RefSeq" id="WP_013666366.1">
    <property type="nucleotide sequence ID" value="NZ_JBHLWO010000002.1"/>
</dbReference>
<accession>A0ABV6HLU3</accession>